<name>A0A5M4FIV9_9ACTN</name>
<accession>A0A5M4FIV9</accession>
<gene>
    <name evidence="1" type="ORF">ESP70_004870</name>
</gene>
<reference evidence="1" key="1">
    <citation type="submission" date="2019-09" db="EMBL/GenBank/DDBJ databases">
        <authorList>
            <person name="Li J."/>
        </authorList>
    </citation>
    <scope>NUCLEOTIDE SEQUENCE [LARGE SCALE GENOMIC DNA]</scope>
    <source>
        <strain evidence="1">JCM 14732</strain>
    </source>
</reference>
<dbReference type="AlphaFoldDB" id="A0A5M4FIV9"/>
<sequence>MSLLALAACSGDVQPTNSFHHEGTRVFEAYGQRGDVTKKVTIPPGSTDLRLKMDCINPSGYIQVDVGIAWGDLACGKDSAPDGYIGIGASPQNKWDTIKSIVVTAPAGATWSVAVDALDSPQN</sequence>
<protein>
    <submittedName>
        <fullName evidence="1">Uncharacterized protein</fullName>
    </submittedName>
</protein>
<evidence type="ECO:0000313" key="1">
    <source>
        <dbReference type="EMBL" id="KAA1400077.1"/>
    </source>
</evidence>
<evidence type="ECO:0000313" key="2">
    <source>
        <dbReference type="Proteomes" id="UP000380867"/>
    </source>
</evidence>
<keyword evidence="2" id="KW-1185">Reference proteome</keyword>
<dbReference type="EMBL" id="SDPQ02000001">
    <property type="protein sequence ID" value="KAA1400077.1"/>
    <property type="molecule type" value="Genomic_DNA"/>
</dbReference>
<proteinExistence type="predicted"/>
<dbReference type="Proteomes" id="UP000380867">
    <property type="component" value="Unassembled WGS sequence"/>
</dbReference>
<comment type="caution">
    <text evidence="1">The sequence shown here is derived from an EMBL/GenBank/DDBJ whole genome shotgun (WGS) entry which is preliminary data.</text>
</comment>
<organism evidence="1 2">
    <name type="scientific">Aeromicrobium ginsengisoli</name>
    <dbReference type="NCBI Taxonomy" id="363867"/>
    <lineage>
        <taxon>Bacteria</taxon>
        <taxon>Bacillati</taxon>
        <taxon>Actinomycetota</taxon>
        <taxon>Actinomycetes</taxon>
        <taxon>Propionibacteriales</taxon>
        <taxon>Nocardioidaceae</taxon>
        <taxon>Aeromicrobium</taxon>
    </lineage>
</organism>
<dbReference type="RefSeq" id="WP_149688180.1">
    <property type="nucleotide sequence ID" value="NZ_SDPQ02000001.1"/>
</dbReference>